<accession>A0A2M8Z6H1</accession>
<gene>
    <name evidence="2" type="ORF">H171_2566</name>
</gene>
<dbReference type="Gene3D" id="1.10.101.10">
    <property type="entry name" value="PGBD-like superfamily/PGBD"/>
    <property type="match status" value="1"/>
</dbReference>
<evidence type="ECO:0000259" key="1">
    <source>
        <dbReference type="Pfam" id="PF01471"/>
    </source>
</evidence>
<dbReference type="SUPFAM" id="SSF47090">
    <property type="entry name" value="PGBD-like"/>
    <property type="match status" value="1"/>
</dbReference>
<name>A0A2M8Z6H1_9FIRM</name>
<dbReference type="InterPro" id="IPR036366">
    <property type="entry name" value="PGBDSf"/>
</dbReference>
<dbReference type="InterPro" id="IPR036365">
    <property type="entry name" value="PGBD-like_sf"/>
</dbReference>
<feature type="domain" description="Peptidoglycan binding-like" evidence="1">
    <location>
        <begin position="354"/>
        <end position="414"/>
    </location>
</feature>
<dbReference type="EMBL" id="PGET01000001">
    <property type="protein sequence ID" value="PJJ29037.1"/>
    <property type="molecule type" value="Genomic_DNA"/>
</dbReference>
<dbReference type="Pfam" id="PF01471">
    <property type="entry name" value="PG_binding_1"/>
    <property type="match status" value="1"/>
</dbReference>
<dbReference type="OrthoDB" id="2933491at2"/>
<protein>
    <submittedName>
        <fullName evidence="2">Peptidoglycan hydrolase-like protein with peptidoglycan-binding domain</fullName>
    </submittedName>
</protein>
<comment type="caution">
    <text evidence="2">The sequence shown here is derived from an EMBL/GenBank/DDBJ whole genome shotgun (WGS) entry which is preliminary data.</text>
</comment>
<proteinExistence type="predicted"/>
<dbReference type="Proteomes" id="UP000231092">
    <property type="component" value="Unassembled WGS sequence"/>
</dbReference>
<keyword evidence="2" id="KW-0378">Hydrolase</keyword>
<evidence type="ECO:0000313" key="3">
    <source>
        <dbReference type="Proteomes" id="UP000231092"/>
    </source>
</evidence>
<dbReference type="AlphaFoldDB" id="A0A2M8Z6H1"/>
<dbReference type="InterPro" id="IPR002477">
    <property type="entry name" value="Peptidoglycan-bd-like"/>
</dbReference>
<organism evidence="2 3">
    <name type="scientific">[Clostridium] celerecrescens 18A</name>
    <dbReference type="NCBI Taxonomy" id="1286362"/>
    <lineage>
        <taxon>Bacteria</taxon>
        <taxon>Bacillati</taxon>
        <taxon>Bacillota</taxon>
        <taxon>Clostridia</taxon>
        <taxon>Lachnospirales</taxon>
        <taxon>Lachnospiraceae</taxon>
        <taxon>Lacrimispora</taxon>
    </lineage>
</organism>
<dbReference type="RefSeq" id="WP_100305470.1">
    <property type="nucleotide sequence ID" value="NZ_PGET01000001.1"/>
</dbReference>
<evidence type="ECO:0000313" key="2">
    <source>
        <dbReference type="EMBL" id="PJJ29037.1"/>
    </source>
</evidence>
<reference evidence="2 3" key="1">
    <citation type="submission" date="2017-11" db="EMBL/GenBank/DDBJ databases">
        <title>Understudied soil microbes with underappreciated capabilities: Untangling the Clostridium saccharolyticum group.</title>
        <authorList>
            <person name="Leschine S."/>
        </authorList>
    </citation>
    <scope>NUCLEOTIDE SEQUENCE [LARGE SCALE GENOMIC DNA]</scope>
    <source>
        <strain evidence="2 3">18A</strain>
    </source>
</reference>
<sequence>MKKYITAVAQETNANGDQEATYTGILQVNVVSQENNFPVRDAEVSIAYKGDPESTVEQLTTNSSGQTEQVSLAAPPLDLSLSPGLAQPYSEYVVNIRAQGFEPVAISGTEILPDTTAIQPVRMIPIQDAVSPDVPIVIPDHTLYGEYPPKIAESEVKTVAETGEIVLSRVVIPQTIVVHDGVPTDPTATNYYVPYLDYIKNVASSEIYATWPRSTITANVLAIMSFTLNRVYTEWYRNQGYDFTITSSTAFDHKWIHGRNIYESISQVVDEIFNNYLSRPGIRQPILTQYCDGNRVQCPNWMTQWGSLRLGEQGYTAIEILRHYYGSNMYINTAEQVSGIPSSFPGYNLTIGASGDKVRQVQEQLDTIASVYTAIPRITADGIYGQATANAVRQFQSIFGLPVTGIIDFATWYRISHIYVGITRIAEYS</sequence>
<dbReference type="GO" id="GO:0016787">
    <property type="term" value="F:hydrolase activity"/>
    <property type="evidence" value="ECO:0007669"/>
    <property type="project" value="UniProtKB-KW"/>
</dbReference>